<dbReference type="Proteomes" id="UP000091918">
    <property type="component" value="Unassembled WGS sequence"/>
</dbReference>
<keyword evidence="4" id="KW-1185">Reference proteome</keyword>
<dbReference type="CDD" id="cd03139">
    <property type="entry name" value="GATase1_PfpI_2"/>
    <property type="match status" value="1"/>
</dbReference>
<comment type="caution">
    <text evidence="3">The sequence shown here is derived from an EMBL/GenBank/DDBJ whole genome shotgun (WGS) entry which is preliminary data.</text>
</comment>
<dbReference type="OrthoDB" id="543156at2759"/>
<evidence type="ECO:0000313" key="4">
    <source>
        <dbReference type="Proteomes" id="UP000091918"/>
    </source>
</evidence>
<dbReference type="InterPro" id="IPR052158">
    <property type="entry name" value="INH-QAR"/>
</dbReference>
<dbReference type="STRING" id="1658172.A0A1B7NWZ2"/>
<dbReference type="InterPro" id="IPR002818">
    <property type="entry name" value="DJ-1/PfpI"/>
</dbReference>
<dbReference type="PANTHER" id="PTHR43130:SF15">
    <property type="entry name" value="THIJ_PFPI FAMILY PROTEIN (AFU_ORTHOLOGUE AFUA_5G14240)"/>
    <property type="match status" value="1"/>
</dbReference>
<dbReference type="Gene3D" id="3.40.50.880">
    <property type="match status" value="1"/>
</dbReference>
<evidence type="ECO:0000256" key="1">
    <source>
        <dbReference type="SAM" id="MobiDB-lite"/>
    </source>
</evidence>
<reference evidence="3 4" key="1">
    <citation type="submission" date="2015-07" db="EMBL/GenBank/DDBJ databases">
        <title>Emmonsia species relationships and genome sequence.</title>
        <authorList>
            <person name="Cuomo C.A."/>
            <person name="Schwartz I.S."/>
            <person name="Kenyon C."/>
            <person name="de Hoog G.S."/>
            <person name="Govender N.P."/>
            <person name="Botha A."/>
            <person name="Moreno L."/>
            <person name="de Vries M."/>
            <person name="Munoz J.F."/>
            <person name="Stielow J.B."/>
        </authorList>
    </citation>
    <scope>NUCLEOTIDE SEQUENCE [LARGE SCALE GENOMIC DNA]</scope>
    <source>
        <strain evidence="3 4">CBS 136260</strain>
    </source>
</reference>
<dbReference type="PANTHER" id="PTHR43130">
    <property type="entry name" value="ARAC-FAMILY TRANSCRIPTIONAL REGULATOR"/>
    <property type="match status" value="1"/>
</dbReference>
<sequence>MATDESVSAPVHYAMLLYPGFQALDAFGPLDILNVVALEKEIKLSLIGPSMDPVSTKSPIPNTSSTSSTSYQSVVPTHTYDAPPEKIDVILVPGGIGSRHETIKPTVKFLAERYPHARYLLTVCTGSYVAAQSGILDGKTATTNKIRYDAVVAEAPQCGDGEMLAFVQEIYGRDLAVKVATIIEYHWHEDATADPFADSPLVKKFVH</sequence>
<feature type="domain" description="DJ-1/PfpI" evidence="2">
    <location>
        <begin position="14"/>
        <end position="151"/>
    </location>
</feature>
<evidence type="ECO:0000259" key="2">
    <source>
        <dbReference type="Pfam" id="PF01965"/>
    </source>
</evidence>
<name>A0A1B7NWZ2_9EURO</name>
<dbReference type="AlphaFoldDB" id="A0A1B7NWZ2"/>
<accession>A0A1B7NWZ2</accession>
<gene>
    <name evidence="3" type="ORF">ACJ72_04373</name>
</gene>
<proteinExistence type="predicted"/>
<feature type="region of interest" description="Disordered" evidence="1">
    <location>
        <begin position="55"/>
        <end position="74"/>
    </location>
</feature>
<organism evidence="3 4">
    <name type="scientific">Emergomyces africanus</name>
    <dbReference type="NCBI Taxonomy" id="1955775"/>
    <lineage>
        <taxon>Eukaryota</taxon>
        <taxon>Fungi</taxon>
        <taxon>Dikarya</taxon>
        <taxon>Ascomycota</taxon>
        <taxon>Pezizomycotina</taxon>
        <taxon>Eurotiomycetes</taxon>
        <taxon>Eurotiomycetidae</taxon>
        <taxon>Onygenales</taxon>
        <taxon>Ajellomycetaceae</taxon>
        <taxon>Emergomyces</taxon>
    </lineage>
</organism>
<dbReference type="SUPFAM" id="SSF52317">
    <property type="entry name" value="Class I glutamine amidotransferase-like"/>
    <property type="match status" value="1"/>
</dbReference>
<protein>
    <recommendedName>
        <fullName evidence="2">DJ-1/PfpI domain-containing protein</fullName>
    </recommendedName>
</protein>
<dbReference type="Pfam" id="PF01965">
    <property type="entry name" value="DJ-1_PfpI"/>
    <property type="match status" value="1"/>
</dbReference>
<dbReference type="InterPro" id="IPR029062">
    <property type="entry name" value="Class_I_gatase-like"/>
</dbReference>
<dbReference type="EMBL" id="LGUA01000506">
    <property type="protein sequence ID" value="OAX81286.1"/>
    <property type="molecule type" value="Genomic_DNA"/>
</dbReference>
<evidence type="ECO:0000313" key="3">
    <source>
        <dbReference type="EMBL" id="OAX81286.1"/>
    </source>
</evidence>